<comment type="caution">
    <text evidence="1">The sequence shown here is derived from an EMBL/GenBank/DDBJ whole genome shotgun (WGS) entry which is preliminary data.</text>
</comment>
<gene>
    <name evidence="1" type="ORF">A2257_02700</name>
</gene>
<protein>
    <submittedName>
        <fullName evidence="1">Uncharacterized protein</fullName>
    </submittedName>
</protein>
<dbReference type="EMBL" id="MFGA01000002">
    <property type="protein sequence ID" value="OGF21676.1"/>
    <property type="molecule type" value="Genomic_DNA"/>
</dbReference>
<evidence type="ECO:0000313" key="1">
    <source>
        <dbReference type="EMBL" id="OGF21676.1"/>
    </source>
</evidence>
<dbReference type="Proteomes" id="UP000177407">
    <property type="component" value="Unassembled WGS sequence"/>
</dbReference>
<proteinExistence type="predicted"/>
<evidence type="ECO:0000313" key="2">
    <source>
        <dbReference type="Proteomes" id="UP000177407"/>
    </source>
</evidence>
<organism evidence="1 2">
    <name type="scientific">Candidatus Falkowbacteria bacterium RIFOXYA2_FULL_38_12</name>
    <dbReference type="NCBI Taxonomy" id="1797993"/>
    <lineage>
        <taxon>Bacteria</taxon>
        <taxon>Candidatus Falkowiibacteriota</taxon>
    </lineage>
</organism>
<name>A0A1F5S4V4_9BACT</name>
<accession>A0A1F5S4V4</accession>
<sequence length="128" mass="15201">MSETQPDLGKERERVLAYEEFVAVNKDIGIPRYNNFHLFFIDYNKEDEMEKFFCKRLILDDDFDVVGLKSFYQKFKEGNQELEKELTAWAKENKGKVTTEALHKIEPQLYRAYQEMKKAGATDEELFV</sequence>
<dbReference type="AlphaFoldDB" id="A0A1F5S4V4"/>
<reference evidence="1 2" key="1">
    <citation type="journal article" date="2016" name="Nat. Commun.">
        <title>Thousands of microbial genomes shed light on interconnected biogeochemical processes in an aquifer system.</title>
        <authorList>
            <person name="Anantharaman K."/>
            <person name="Brown C.T."/>
            <person name="Hug L.A."/>
            <person name="Sharon I."/>
            <person name="Castelle C.J."/>
            <person name="Probst A.J."/>
            <person name="Thomas B.C."/>
            <person name="Singh A."/>
            <person name="Wilkins M.J."/>
            <person name="Karaoz U."/>
            <person name="Brodie E.L."/>
            <person name="Williams K.H."/>
            <person name="Hubbard S.S."/>
            <person name="Banfield J.F."/>
        </authorList>
    </citation>
    <scope>NUCLEOTIDE SEQUENCE [LARGE SCALE GENOMIC DNA]</scope>
</reference>